<evidence type="ECO:0000256" key="8">
    <source>
        <dbReference type="PIRNR" id="PIRNR005508"/>
    </source>
</evidence>
<dbReference type="NCBIfam" id="TIGR00832">
    <property type="entry name" value="acr3"/>
    <property type="match status" value="1"/>
</dbReference>
<dbReference type="InterPro" id="IPR002657">
    <property type="entry name" value="BilAc:Na_symport/Acr3"/>
</dbReference>
<accession>F9UFJ7</accession>
<feature type="transmembrane region" description="Helical" evidence="9">
    <location>
        <begin position="164"/>
        <end position="189"/>
    </location>
</feature>
<keyword evidence="4 8" id="KW-1003">Cell membrane</keyword>
<dbReference type="PATRIC" id="fig|768671.3.peg.3909"/>
<evidence type="ECO:0000256" key="9">
    <source>
        <dbReference type="SAM" id="Phobius"/>
    </source>
</evidence>
<dbReference type="Pfam" id="PF01758">
    <property type="entry name" value="SBF"/>
    <property type="match status" value="1"/>
</dbReference>
<dbReference type="InterPro" id="IPR038770">
    <property type="entry name" value="Na+/solute_symporter_sf"/>
</dbReference>
<feature type="transmembrane region" description="Helical" evidence="9">
    <location>
        <begin position="325"/>
        <end position="347"/>
    </location>
</feature>
<dbReference type="PANTHER" id="PTHR43057:SF1">
    <property type="entry name" value="ARSENICAL-RESISTANCE PROTEIN 3"/>
    <property type="match status" value="1"/>
</dbReference>
<dbReference type="eggNOG" id="COG0798">
    <property type="taxonomic scope" value="Bacteria"/>
</dbReference>
<dbReference type="Proteomes" id="UP000005459">
    <property type="component" value="Unassembled WGS sequence"/>
</dbReference>
<dbReference type="GO" id="GO:0015105">
    <property type="term" value="F:arsenite transmembrane transporter activity"/>
    <property type="evidence" value="ECO:0007669"/>
    <property type="project" value="TreeGrafter"/>
</dbReference>
<dbReference type="Gene3D" id="1.20.1530.20">
    <property type="match status" value="1"/>
</dbReference>
<dbReference type="AlphaFoldDB" id="F9UFJ7"/>
<dbReference type="PANTHER" id="PTHR43057">
    <property type="entry name" value="ARSENITE EFFLUX TRANSPORTER"/>
    <property type="match status" value="1"/>
</dbReference>
<gene>
    <name evidence="10" type="ORF">ThimaDRAFT_3700</name>
</gene>
<keyword evidence="6 8" id="KW-1133">Transmembrane helix</keyword>
<evidence type="ECO:0000256" key="7">
    <source>
        <dbReference type="ARBA" id="ARBA00023136"/>
    </source>
</evidence>
<feature type="transmembrane region" description="Helical" evidence="9">
    <location>
        <begin position="297"/>
        <end position="319"/>
    </location>
</feature>
<evidence type="ECO:0000256" key="2">
    <source>
        <dbReference type="ARBA" id="ARBA00010110"/>
    </source>
</evidence>
<evidence type="ECO:0000256" key="1">
    <source>
        <dbReference type="ARBA" id="ARBA00004651"/>
    </source>
</evidence>
<dbReference type="EMBL" id="AFWV01000013">
    <property type="protein sequence ID" value="EGV16871.1"/>
    <property type="molecule type" value="Genomic_DNA"/>
</dbReference>
<keyword evidence="3 8" id="KW-0813">Transport</keyword>
<dbReference type="InterPro" id="IPR004706">
    <property type="entry name" value="Arsenical-R_Acr3"/>
</dbReference>
<evidence type="ECO:0000256" key="4">
    <source>
        <dbReference type="ARBA" id="ARBA00022475"/>
    </source>
</evidence>
<feature type="transmembrane region" description="Helical" evidence="9">
    <location>
        <begin position="23"/>
        <end position="42"/>
    </location>
</feature>
<feature type="transmembrane region" description="Helical" evidence="9">
    <location>
        <begin position="230"/>
        <end position="252"/>
    </location>
</feature>
<feature type="transmembrane region" description="Helical" evidence="9">
    <location>
        <begin position="195"/>
        <end position="218"/>
    </location>
</feature>
<keyword evidence="7 8" id="KW-0472">Membrane</keyword>
<keyword evidence="5 8" id="KW-0812">Transmembrane</keyword>
<organism evidence="10 11">
    <name type="scientific">Thiocapsa marina 5811</name>
    <dbReference type="NCBI Taxonomy" id="768671"/>
    <lineage>
        <taxon>Bacteria</taxon>
        <taxon>Pseudomonadati</taxon>
        <taxon>Pseudomonadota</taxon>
        <taxon>Gammaproteobacteria</taxon>
        <taxon>Chromatiales</taxon>
        <taxon>Chromatiaceae</taxon>
        <taxon>Thiocapsa</taxon>
    </lineage>
</organism>
<keyword evidence="11" id="KW-1185">Reference proteome</keyword>
<evidence type="ECO:0000256" key="3">
    <source>
        <dbReference type="ARBA" id="ARBA00022448"/>
    </source>
</evidence>
<evidence type="ECO:0000256" key="6">
    <source>
        <dbReference type="ARBA" id="ARBA00022989"/>
    </source>
</evidence>
<comment type="similarity">
    <text evidence="2 8">Belongs to the arsenical resistance-3 (ACR3) (TC 2.A.59) family.</text>
</comment>
<protein>
    <submittedName>
        <fullName evidence="10">Arsenical-resistance protein</fullName>
    </submittedName>
</protein>
<name>F9UFJ7_9GAMM</name>
<proteinExistence type="inferred from homology"/>
<reference evidence="10 11" key="1">
    <citation type="submission" date="2011-06" db="EMBL/GenBank/DDBJ databases">
        <title>The draft genome of Thiocapsa marina 5811.</title>
        <authorList>
            <consortium name="US DOE Joint Genome Institute (JGI-PGF)"/>
            <person name="Lucas S."/>
            <person name="Han J."/>
            <person name="Cheng J.-F."/>
            <person name="Goodwin L."/>
            <person name="Pitluck S."/>
            <person name="Peters L."/>
            <person name="Land M.L."/>
            <person name="Hauser L."/>
            <person name="Vogl K."/>
            <person name="Liu Z."/>
            <person name="Imhoff J."/>
            <person name="Thiel V."/>
            <person name="Frigaard N.-U."/>
            <person name="Bryant D."/>
            <person name="Woyke T.J."/>
        </authorList>
    </citation>
    <scope>NUCLEOTIDE SEQUENCE [LARGE SCALE GENOMIC DNA]</scope>
    <source>
        <strain evidence="10 11">5811</strain>
    </source>
</reference>
<evidence type="ECO:0000313" key="10">
    <source>
        <dbReference type="EMBL" id="EGV16871.1"/>
    </source>
</evidence>
<dbReference type="RefSeq" id="WP_007194572.1">
    <property type="nucleotide sequence ID" value="NZ_AFWV01000013.1"/>
</dbReference>
<dbReference type="GO" id="GO:0015104">
    <property type="term" value="F:antimonite transmembrane transporter activity"/>
    <property type="evidence" value="ECO:0007669"/>
    <property type="project" value="TreeGrafter"/>
</dbReference>
<evidence type="ECO:0000313" key="11">
    <source>
        <dbReference type="Proteomes" id="UP000005459"/>
    </source>
</evidence>
<feature type="transmembrane region" description="Helical" evidence="9">
    <location>
        <begin position="258"/>
        <end position="285"/>
    </location>
</feature>
<evidence type="ECO:0000256" key="5">
    <source>
        <dbReference type="ARBA" id="ARBA00022692"/>
    </source>
</evidence>
<feature type="transmembrane region" description="Helical" evidence="9">
    <location>
        <begin position="130"/>
        <end position="152"/>
    </location>
</feature>
<dbReference type="STRING" id="768671.ThimaDRAFT_3700"/>
<dbReference type="GO" id="GO:0015297">
    <property type="term" value="F:antiporter activity"/>
    <property type="evidence" value="ECO:0007669"/>
    <property type="project" value="UniProtKB-UniRule"/>
</dbReference>
<dbReference type="PIRSF" id="PIRSF005508">
    <property type="entry name" value="Acr3"/>
    <property type="match status" value="1"/>
</dbReference>
<sequence length="384" mass="41199">MSSQCETTAKHAGGAPMGVFERYLTLWVFLCILIGIGLGHLAPGVFHAVAAIEVARINLPVAVLIWLMIIPMLLKIDLKALKGVTEHWRGVGVTLFINWAVKPFSMALLAWLFIGVLFRPWLPAEQIDSYIAGLILLAAAPCTAMVFVWSNLSRGEPHFTLTQVALNDVIMVFAFAPIVGLLLGLAAITVPWDTLLLSVLLYIVVPLIIANVWRTVLLMQDPSGETLRRVLAVMQPLSLIALLVTLVLLFGFQGEQIIAQPLIIALLAVPILIQVFFNSGLAYLLNRAVRSPHCVAGPSALIGASNFFELAVATAIALFGFNSGAALATVVGVLIEVPVMLLVVNLVMRTQGWYESRPGIPTYEECCPPIAPAPARAGSSGGGN</sequence>
<comment type="subcellular location">
    <subcellularLocation>
        <location evidence="1 8">Cell membrane</location>
        <topology evidence="1 8">Multi-pass membrane protein</topology>
    </subcellularLocation>
</comment>
<dbReference type="GO" id="GO:0005886">
    <property type="term" value="C:plasma membrane"/>
    <property type="evidence" value="ECO:0007669"/>
    <property type="project" value="UniProtKB-SubCell"/>
</dbReference>
<feature type="transmembrane region" description="Helical" evidence="9">
    <location>
        <begin position="54"/>
        <end position="74"/>
    </location>
</feature>
<feature type="transmembrane region" description="Helical" evidence="9">
    <location>
        <begin position="95"/>
        <end position="118"/>
    </location>
</feature>